<dbReference type="OrthoDB" id="2098326at2759"/>
<organism evidence="3 4">
    <name type="scientific">Steccherinum ochraceum</name>
    <dbReference type="NCBI Taxonomy" id="92696"/>
    <lineage>
        <taxon>Eukaryota</taxon>
        <taxon>Fungi</taxon>
        <taxon>Dikarya</taxon>
        <taxon>Basidiomycota</taxon>
        <taxon>Agaricomycotina</taxon>
        <taxon>Agaricomycetes</taxon>
        <taxon>Polyporales</taxon>
        <taxon>Steccherinaceae</taxon>
        <taxon>Steccherinum</taxon>
    </lineage>
</organism>
<name>A0A4R0RRH6_9APHY</name>
<feature type="domain" description="GST C-terminal" evidence="2">
    <location>
        <begin position="1"/>
        <end position="95"/>
    </location>
</feature>
<gene>
    <name evidence="3" type="primary">URE2_4</name>
    <name evidence="3" type="ORF">EIP91_009579</name>
</gene>
<evidence type="ECO:0000313" key="3">
    <source>
        <dbReference type="EMBL" id="TCD68865.1"/>
    </source>
</evidence>
<evidence type="ECO:0000259" key="2">
    <source>
        <dbReference type="PROSITE" id="PS50405"/>
    </source>
</evidence>
<keyword evidence="4" id="KW-1185">Reference proteome</keyword>
<sequence>MAHDKLFTLFTSPSPPNGCKQDYLVTSRATAADIAFVSWNNILNLIIDEEFDFEKEFPNTYKWHTRVSALDGVKQGIEERRRLLKAAEDEKKKALTNSQSI</sequence>
<comment type="caution">
    <text evidence="3">The sequence shown here is derived from an EMBL/GenBank/DDBJ whole genome shotgun (WGS) entry which is preliminary data.</text>
</comment>
<dbReference type="Pfam" id="PF00043">
    <property type="entry name" value="GST_C"/>
    <property type="match status" value="1"/>
</dbReference>
<protein>
    <submittedName>
        <fullName evidence="3">Glutathione S-transferase, nitrogen catabolite repression regulator</fullName>
    </submittedName>
</protein>
<keyword evidence="3" id="KW-0808">Transferase</keyword>
<feature type="coiled-coil region" evidence="1">
    <location>
        <begin position="70"/>
        <end position="97"/>
    </location>
</feature>
<dbReference type="Gene3D" id="1.20.1050.10">
    <property type="match status" value="1"/>
</dbReference>
<dbReference type="EMBL" id="RWJN01000055">
    <property type="protein sequence ID" value="TCD68865.1"/>
    <property type="molecule type" value="Genomic_DNA"/>
</dbReference>
<proteinExistence type="predicted"/>
<evidence type="ECO:0000256" key="1">
    <source>
        <dbReference type="SAM" id="Coils"/>
    </source>
</evidence>
<evidence type="ECO:0000313" key="4">
    <source>
        <dbReference type="Proteomes" id="UP000292702"/>
    </source>
</evidence>
<reference evidence="3 4" key="1">
    <citation type="submission" date="2018-11" db="EMBL/GenBank/DDBJ databases">
        <title>Genome assembly of Steccherinum ochraceum LE-BIN_3174, the white-rot fungus of the Steccherinaceae family (The Residual Polyporoid clade, Polyporales, Basidiomycota).</title>
        <authorList>
            <person name="Fedorova T.V."/>
            <person name="Glazunova O.A."/>
            <person name="Landesman E.O."/>
            <person name="Moiseenko K.V."/>
            <person name="Psurtseva N.V."/>
            <person name="Savinova O.S."/>
            <person name="Shakhova N.V."/>
            <person name="Tyazhelova T.V."/>
            <person name="Vasina D.V."/>
        </authorList>
    </citation>
    <scope>NUCLEOTIDE SEQUENCE [LARGE SCALE GENOMIC DNA]</scope>
    <source>
        <strain evidence="3 4">LE-BIN_3174</strain>
    </source>
</reference>
<keyword evidence="1" id="KW-0175">Coiled coil</keyword>
<accession>A0A4R0RRH6</accession>
<dbReference type="InterPro" id="IPR004046">
    <property type="entry name" value="GST_C"/>
</dbReference>
<dbReference type="AlphaFoldDB" id="A0A4R0RRH6"/>
<dbReference type="GO" id="GO:0016740">
    <property type="term" value="F:transferase activity"/>
    <property type="evidence" value="ECO:0007669"/>
    <property type="project" value="UniProtKB-KW"/>
</dbReference>
<dbReference type="InterPro" id="IPR036282">
    <property type="entry name" value="Glutathione-S-Trfase_C_sf"/>
</dbReference>
<dbReference type="SUPFAM" id="SSF47616">
    <property type="entry name" value="GST C-terminal domain-like"/>
    <property type="match status" value="1"/>
</dbReference>
<dbReference type="STRING" id="92696.A0A4R0RRH6"/>
<dbReference type="PROSITE" id="PS50405">
    <property type="entry name" value="GST_CTER"/>
    <property type="match status" value="1"/>
</dbReference>
<dbReference type="InterPro" id="IPR010987">
    <property type="entry name" value="Glutathione-S-Trfase_C-like"/>
</dbReference>
<dbReference type="Proteomes" id="UP000292702">
    <property type="component" value="Unassembled WGS sequence"/>
</dbReference>